<dbReference type="InterPro" id="IPR051017">
    <property type="entry name" value="Aldolase-II_Adducin_sf"/>
</dbReference>
<evidence type="ECO:0000313" key="4">
    <source>
        <dbReference type="Proteomes" id="UP001064106"/>
    </source>
</evidence>
<proteinExistence type="inferred from homology"/>
<dbReference type="PANTHER" id="PTHR10672">
    <property type="entry name" value="ADDUCIN"/>
    <property type="match status" value="1"/>
</dbReference>
<sequence length="252" mass="27668">MSQATATARPQMTEAEWEVRKDLAAAYRLVSLYGWEDLVFTHLSARVPGPEHHFLINPYGMLFDEITASSLVKVDQDGEIVDPGATNRVNPAGFTIHSAVHMAREEAGAVLHLHAADGVAVSAHKNGLLPLSQTAMLCLDHLSYHDFEGVALNLDERERLVKDLGDKNLMLLRNHGTLSVGQDVGEAFTYMYFLMKGCEIQVRAMAQGETYQPSAEAIATTSDQSKSLGMASKLTWPALLRKLERAGSDYAR</sequence>
<dbReference type="SUPFAM" id="SSF53639">
    <property type="entry name" value="AraD/HMP-PK domain-like"/>
    <property type="match status" value="1"/>
</dbReference>
<feature type="domain" description="Class II aldolase/adducin N-terminal" evidence="2">
    <location>
        <begin position="21"/>
        <end position="202"/>
    </location>
</feature>
<organism evidence="3 4">
    <name type="scientific">Alloalcanivorax balearicus MACL04</name>
    <dbReference type="NCBI Taxonomy" id="1177182"/>
    <lineage>
        <taxon>Bacteria</taxon>
        <taxon>Pseudomonadati</taxon>
        <taxon>Pseudomonadota</taxon>
        <taxon>Gammaproteobacteria</taxon>
        <taxon>Oceanospirillales</taxon>
        <taxon>Alcanivoracaceae</taxon>
        <taxon>Alloalcanivorax</taxon>
    </lineage>
</organism>
<dbReference type="InterPro" id="IPR001303">
    <property type="entry name" value="Aldolase_II/adducin_N"/>
</dbReference>
<dbReference type="Proteomes" id="UP001064106">
    <property type="component" value="Unassembled WGS sequence"/>
</dbReference>
<name>A0ABT2R2Y9_9GAMM</name>
<evidence type="ECO:0000256" key="1">
    <source>
        <dbReference type="ARBA" id="ARBA00037961"/>
    </source>
</evidence>
<dbReference type="Pfam" id="PF00596">
    <property type="entry name" value="Aldolase_II"/>
    <property type="match status" value="1"/>
</dbReference>
<dbReference type="PANTHER" id="PTHR10672:SF3">
    <property type="entry name" value="PROTEIN HU-LI TAI SHAO"/>
    <property type="match status" value="1"/>
</dbReference>
<dbReference type="Gene3D" id="3.40.225.10">
    <property type="entry name" value="Class II aldolase/adducin N-terminal domain"/>
    <property type="match status" value="1"/>
</dbReference>
<keyword evidence="4" id="KW-1185">Reference proteome</keyword>
<dbReference type="EMBL" id="ARXS01000025">
    <property type="protein sequence ID" value="MCU5784136.1"/>
    <property type="molecule type" value="Genomic_DNA"/>
</dbReference>
<comment type="similarity">
    <text evidence="1">Belongs to the aldolase class II family.</text>
</comment>
<gene>
    <name evidence="3" type="ORF">MA04_03436</name>
</gene>
<evidence type="ECO:0000259" key="2">
    <source>
        <dbReference type="SMART" id="SM01007"/>
    </source>
</evidence>
<evidence type="ECO:0000313" key="3">
    <source>
        <dbReference type="EMBL" id="MCU5784136.1"/>
    </source>
</evidence>
<comment type="caution">
    <text evidence="3">The sequence shown here is derived from an EMBL/GenBank/DDBJ whole genome shotgun (WGS) entry which is preliminary data.</text>
</comment>
<dbReference type="RefSeq" id="WP_080530743.1">
    <property type="nucleotide sequence ID" value="NZ_ARXS01000025.1"/>
</dbReference>
<accession>A0ABT2R2Y9</accession>
<protein>
    <submittedName>
        <fullName evidence="3">Class II aldolase</fullName>
    </submittedName>
</protein>
<reference evidence="3" key="1">
    <citation type="submission" date="2012-09" db="EMBL/GenBank/DDBJ databases">
        <title>Genome Sequence of alkane-degrading Bacterium Alcanivorax balearicus MACL04.</title>
        <authorList>
            <person name="Lai Q."/>
            <person name="Shao Z."/>
        </authorList>
    </citation>
    <scope>NUCLEOTIDE SEQUENCE</scope>
    <source>
        <strain evidence="3">MACL04</strain>
    </source>
</reference>
<dbReference type="NCBIfam" id="NF005451">
    <property type="entry name" value="PRK07044.1"/>
    <property type="match status" value="1"/>
</dbReference>
<dbReference type="SMART" id="SM01007">
    <property type="entry name" value="Aldolase_II"/>
    <property type="match status" value="1"/>
</dbReference>
<dbReference type="InterPro" id="IPR036409">
    <property type="entry name" value="Aldolase_II/adducin_N_sf"/>
</dbReference>